<sequence length="77" mass="8403">MANITIRDLPENTRKRLQAQAAQAGVSLEAYVRQVLQKASSSECAESLNILGLAEQYFGAKHGVELELPKRNSKSSS</sequence>
<dbReference type="SUPFAM" id="SSF47598">
    <property type="entry name" value="Ribbon-helix-helix"/>
    <property type="match status" value="1"/>
</dbReference>
<evidence type="ECO:0000313" key="3">
    <source>
        <dbReference type="Proteomes" id="UP000594688"/>
    </source>
</evidence>
<proteinExistence type="predicted"/>
<gene>
    <name evidence="2" type="ORF">G3M70_01420</name>
</gene>
<dbReference type="GO" id="GO:0006355">
    <property type="term" value="P:regulation of DNA-templated transcription"/>
    <property type="evidence" value="ECO:0007669"/>
    <property type="project" value="InterPro"/>
</dbReference>
<dbReference type="EMBL" id="CP048685">
    <property type="protein sequence ID" value="QPJ60615.1"/>
    <property type="molecule type" value="Genomic_DNA"/>
</dbReference>
<accession>A0A7T0FZ00</accession>
<dbReference type="Pfam" id="PF22513">
    <property type="entry name" value="FitA-like_RHH"/>
    <property type="match status" value="1"/>
</dbReference>
<dbReference type="InterPro" id="IPR053853">
    <property type="entry name" value="FitA-like_RHH"/>
</dbReference>
<evidence type="ECO:0000259" key="1">
    <source>
        <dbReference type="Pfam" id="PF22513"/>
    </source>
</evidence>
<dbReference type="Proteomes" id="UP000594688">
    <property type="component" value="Chromosome"/>
</dbReference>
<reference evidence="2 3" key="1">
    <citation type="submission" date="2020-02" db="EMBL/GenBank/DDBJ databases">
        <title>Genomic and physiological characterization of two novel Nitrospinaceae genera.</title>
        <authorList>
            <person name="Mueller A.J."/>
            <person name="Jung M.-Y."/>
            <person name="Strachan C.R."/>
            <person name="Herbold C.W."/>
            <person name="Kirkegaard R.H."/>
            <person name="Daims H."/>
        </authorList>
    </citation>
    <scope>NUCLEOTIDE SEQUENCE [LARGE SCALE GENOMIC DNA]</scope>
    <source>
        <strain evidence="2">EB</strain>
    </source>
</reference>
<dbReference type="Gene3D" id="1.10.1220.10">
    <property type="entry name" value="Met repressor-like"/>
    <property type="match status" value="1"/>
</dbReference>
<dbReference type="KEGG" id="nli:G3M70_01420"/>
<dbReference type="InterPro" id="IPR010985">
    <property type="entry name" value="Ribbon_hlx_hlx"/>
</dbReference>
<name>A0A7T0FZ00_9BACT</name>
<evidence type="ECO:0000313" key="2">
    <source>
        <dbReference type="EMBL" id="QPJ60615.1"/>
    </source>
</evidence>
<dbReference type="InterPro" id="IPR013321">
    <property type="entry name" value="Arc_rbn_hlx_hlx"/>
</dbReference>
<protein>
    <recommendedName>
        <fullName evidence="1">Antitoxin FitA-like ribbon-helix-helix domain-containing protein</fullName>
    </recommendedName>
</protein>
<feature type="domain" description="Antitoxin FitA-like ribbon-helix-helix" evidence="1">
    <location>
        <begin position="2"/>
        <end position="39"/>
    </location>
</feature>
<dbReference type="AlphaFoldDB" id="A0A7T0FZ00"/>
<organism evidence="2 3">
    <name type="scientific">Candidatus Nitronauta litoralis</name>
    <dbReference type="NCBI Taxonomy" id="2705533"/>
    <lineage>
        <taxon>Bacteria</taxon>
        <taxon>Pseudomonadati</taxon>
        <taxon>Nitrospinota/Tectimicrobiota group</taxon>
        <taxon>Nitrospinota</taxon>
        <taxon>Nitrospinia</taxon>
        <taxon>Nitrospinales</taxon>
        <taxon>Nitrospinaceae</taxon>
        <taxon>Candidatus Nitronauta</taxon>
    </lineage>
</organism>